<comment type="caution">
    <text evidence="9">The sequence shown here is derived from an EMBL/GenBank/DDBJ whole genome shotgun (WGS) entry which is preliminary data.</text>
</comment>
<evidence type="ECO:0000256" key="7">
    <source>
        <dbReference type="ARBA" id="ARBA00023136"/>
    </source>
</evidence>
<evidence type="ECO:0000256" key="5">
    <source>
        <dbReference type="ARBA" id="ARBA00023002"/>
    </source>
</evidence>
<keyword evidence="6" id="KW-0443">Lipid metabolism</keyword>
<dbReference type="GO" id="GO:0005789">
    <property type="term" value="C:endoplasmic reticulum membrane"/>
    <property type="evidence" value="ECO:0007669"/>
    <property type="project" value="UniProtKB-SubCell"/>
</dbReference>
<dbReference type="Proteomes" id="UP001208570">
    <property type="component" value="Unassembled WGS sequence"/>
</dbReference>
<sequence length="105" mass="12187">MLLFSQRSPMDKRRLVFPPAPASIIAGILWVIYNLMFSRAMTMAIFSGSIFGYVGYDLTHYYLHHGTPWLGYFKALKHHHMKHHFGYPDSGSHKHLLHEVNPFDS</sequence>
<dbReference type="GO" id="GO:0006631">
    <property type="term" value="P:fatty acid metabolic process"/>
    <property type="evidence" value="ECO:0007669"/>
    <property type="project" value="TreeGrafter"/>
</dbReference>
<keyword evidence="5" id="KW-0560">Oxidoreductase</keyword>
<comment type="subcellular location">
    <subcellularLocation>
        <location evidence="1">Endoplasmic reticulum membrane</location>
        <topology evidence="1">Multi-pass membrane protein</topology>
    </subcellularLocation>
</comment>
<feature type="transmembrane region" description="Helical" evidence="8">
    <location>
        <begin position="20"/>
        <end position="37"/>
    </location>
</feature>
<evidence type="ECO:0008006" key="11">
    <source>
        <dbReference type="Google" id="ProtNLM"/>
    </source>
</evidence>
<dbReference type="PANTHER" id="PTHR12863">
    <property type="entry name" value="FATTY ACID HYDROXYLASE"/>
    <property type="match status" value="1"/>
</dbReference>
<dbReference type="PANTHER" id="PTHR12863:SF1">
    <property type="entry name" value="FATTY ACID 2-HYDROXYLASE"/>
    <property type="match status" value="1"/>
</dbReference>
<gene>
    <name evidence="9" type="ORF">LSH36_442g02053</name>
</gene>
<evidence type="ECO:0000256" key="2">
    <source>
        <dbReference type="ARBA" id="ARBA00022692"/>
    </source>
</evidence>
<evidence type="ECO:0000313" key="9">
    <source>
        <dbReference type="EMBL" id="KAK2149673.1"/>
    </source>
</evidence>
<keyword evidence="10" id="KW-1185">Reference proteome</keyword>
<evidence type="ECO:0000256" key="4">
    <source>
        <dbReference type="ARBA" id="ARBA00022989"/>
    </source>
</evidence>
<keyword evidence="4 8" id="KW-1133">Transmembrane helix</keyword>
<dbReference type="InterPro" id="IPR014430">
    <property type="entry name" value="Scs7"/>
</dbReference>
<evidence type="ECO:0000256" key="8">
    <source>
        <dbReference type="SAM" id="Phobius"/>
    </source>
</evidence>
<accession>A0AAD9JAV6</accession>
<evidence type="ECO:0000256" key="1">
    <source>
        <dbReference type="ARBA" id="ARBA00004477"/>
    </source>
</evidence>
<keyword evidence="3" id="KW-0256">Endoplasmic reticulum</keyword>
<dbReference type="AlphaFoldDB" id="A0AAD9JAV6"/>
<evidence type="ECO:0000256" key="6">
    <source>
        <dbReference type="ARBA" id="ARBA00023098"/>
    </source>
</evidence>
<evidence type="ECO:0000256" key="3">
    <source>
        <dbReference type="ARBA" id="ARBA00022824"/>
    </source>
</evidence>
<proteinExistence type="predicted"/>
<evidence type="ECO:0000313" key="10">
    <source>
        <dbReference type="Proteomes" id="UP001208570"/>
    </source>
</evidence>
<dbReference type="GO" id="GO:0080132">
    <property type="term" value="F:fatty acid 2-hydroxylase activity"/>
    <property type="evidence" value="ECO:0007669"/>
    <property type="project" value="InterPro"/>
</dbReference>
<dbReference type="EMBL" id="JAODUP010000442">
    <property type="protein sequence ID" value="KAK2149673.1"/>
    <property type="molecule type" value="Genomic_DNA"/>
</dbReference>
<reference evidence="9" key="1">
    <citation type="journal article" date="2023" name="Mol. Biol. Evol.">
        <title>Third-Generation Sequencing Reveals the Adaptive Role of the Epigenome in Three Deep-Sea Polychaetes.</title>
        <authorList>
            <person name="Perez M."/>
            <person name="Aroh O."/>
            <person name="Sun Y."/>
            <person name="Lan Y."/>
            <person name="Juniper S.K."/>
            <person name="Young C.R."/>
            <person name="Angers B."/>
            <person name="Qian P.Y."/>
        </authorList>
    </citation>
    <scope>NUCLEOTIDE SEQUENCE</scope>
    <source>
        <strain evidence="9">P08H-3</strain>
    </source>
</reference>
<name>A0AAD9JAV6_9ANNE</name>
<protein>
    <recommendedName>
        <fullName evidence="11">Fatty acid hydroxylase domain-containing protein</fullName>
    </recommendedName>
</protein>
<organism evidence="9 10">
    <name type="scientific">Paralvinella palmiformis</name>
    <dbReference type="NCBI Taxonomy" id="53620"/>
    <lineage>
        <taxon>Eukaryota</taxon>
        <taxon>Metazoa</taxon>
        <taxon>Spiralia</taxon>
        <taxon>Lophotrochozoa</taxon>
        <taxon>Annelida</taxon>
        <taxon>Polychaeta</taxon>
        <taxon>Sedentaria</taxon>
        <taxon>Canalipalpata</taxon>
        <taxon>Terebellida</taxon>
        <taxon>Terebelliformia</taxon>
        <taxon>Alvinellidae</taxon>
        <taxon>Paralvinella</taxon>
    </lineage>
</organism>
<keyword evidence="2 8" id="KW-0812">Transmembrane</keyword>
<keyword evidence="7 8" id="KW-0472">Membrane</keyword>